<evidence type="ECO:0000256" key="18">
    <source>
        <dbReference type="SAM" id="SignalP"/>
    </source>
</evidence>
<evidence type="ECO:0000259" key="20">
    <source>
        <dbReference type="PROSITE" id="PS51233"/>
    </source>
</evidence>
<evidence type="ECO:0000313" key="22">
    <source>
        <dbReference type="Proteomes" id="UP001283361"/>
    </source>
</evidence>
<feature type="signal peptide" evidence="18">
    <location>
        <begin position="1"/>
        <end position="22"/>
    </location>
</feature>
<sequence length="2496" mass="277321">MFISNGPGFILLLVSTFLLSAGSQFQPLSQYKYLYQAKAIIDGVSATPSFALTCSVLVSTSETTCKAHFQVTECEIKESNGKTESQVKHSKDLSYDISRYPFLVEYCGATENETNTTELYASPSESINVLNLKRGIVSALSIPVLPQKQQNESAHAIHIVQKDIFGSCPTQVTATAQKDGNITKWVVETSRDLVLCDLSHVSKVQQSSLSFIKEIIGGEKRGPITELSYAHESNVSCKYALSSQKEIENVACKQTQALDPGRNSDKRRELAQITQTTKLISKIETLPGLKLDAGEAVKLDMAMDMANEAAGDIDDDDHDNILGDERRDARNIEEILQKAIQDFLYQGDFEDNDNLHEKLASTSFRRLVVLMRRMSHVELAVLTEGVLSCRDYPLCNSQFHPESDADFVQSIRERLVSKALMTCGSEACMRIFIDQWLFAKRLSAMMEETVVTINMGLFYTPTPVVAESFLKYCTKRQASWCWLSFSAMLQRLFDIEPERRQTNVIIFNTVKYLLEKIGDTCKPGKLQALNQPARRAAEDAAASAIKAIINLGSAAHKTHDILFNPKGEETVLRALLYCIRNSDIRITTAKDSVKAVHSIGIQPTVISELVDLIQEESRPLVLRAAIFDVLVAQNDFHILSTALGLMGKTRMEGLQTYIITKISSVLEDQDPKLQSLRATLRDVMKNYIFPKLGDKILSRSHVTHVSRYWSVPMTRLQAGGWVTLSLIYTPESNVLHSMSLNFGVMAQNTTVKIADLTLDLEGMDTFLEILEKLTTKGSKKSQKYADPFKIIDMLEEYIVKVTHQRPADFIHLHKGIRQTLEQLMATANLRKVAFPRATFSFGTMGYELGSLSSDYILKLLKAQDMKKMMTGIIKSSAAKGINAAFLHAFTLLEDRKAIPTLSGFVLKNVIDITAVLKGNLGIPSSDLAFGSKRGLNKDTFILIKPSLSFAVYTDMKVKLPSYASVGLDASIIGIIQGDLSSSVKLVPGKDSFNLQLSKRIAQKAFTFLHIDSDSYTLQNGRKVTATPAKSPSHKLCLPDIYTKLSGHRACIAMARVSANNMYTWSPEDPLRPFSVRGSLATEDKHLRQISVHVAYKPKFVTGYTIEIVTKAPGTLISRVVRISIDRDISTGSAQLTCHVPDADMEYTLESSTVVTKTIVHTKVASILTKDGKCWNSFIYERSSPLQDLKDAPASVSSRDSSISQTSTHLNVTLSSLLSLDIKADSRMQDRALSNTDIVFTYYCHPRLRLLYALHPNISLAADAGHQSKMTMHQEAYDSLTSFADTRKNFHKVVILLPGRNLTTMTTIRAYPGGADRDTDVYWTTAEGVDFIHTTSHVSNLSTINQFHFHYTLNASRNNEYDVTLEGHAIGPRKHPFADFDISVDINYVVRNQGRKRTKRSLTSMMESLKNMENAVEEETVSLFHTVKSSLTNMFSNGENSRIAPEETANKTTKIIDENSSKKPSLWNLPHWSIGLDAKFSMSSGKETNIAGIEVAGPKMYWDISAAMPRGSKTLFQLNGTMFRGKETSPSGTAYTTWFRGHAWDLVHHLNLDVWLDQRSNPLEFLHQHNWTLVETDKHTMDRSFLTRLHLQSPDGGRYNRFSSKILLKAPRSNLSHQIEYSLLSPSKQIVRVYALLHNIKPAFDMAYIEKTDIMDGTLETHINLTSSLLEYQIDVSGKSAPGGPSTLDGRLRVDSRIPSFPGERTLSTSLAVSRRLLPVCTWVYTDQLGAETTGNISLLEPRLISINVKADNRHLWATIRLIEPSRVQFVATLSPAMMAHVTALSGKASQSNQSKIRLLRQVALDMSHNILLDLKDYRLPFSNVSLQESLMVSMQQARVSNNRMKVKLFKLLLGMLDAVNEIFVESPLVKVGRNLQLDRAMAAHLKSTISALLSGSGSNRSPPFFVRQFFKIYGNRLPYMAQQVVGGAAPPQLGGREASGFPTLMMSVPLPAVMTGFNRPPHLTVTGKEIIAMLKRVSTGTERRTKQFATIMQGWIIRTFDGKNLRLTDSKKDTCTYLLGGDLRHGRFVLTITNTGLTVSTRQGSLTLYRDGSLKAGGREVVQHLPYTSPDGLLTAKLHNSNLHISVDGGKAQVSFSPNDDYFLVEMNRRLHNASMGLLGTNNNEVGDDLRLPSGDLTQDTGTFQNSYELSGHGQCKVASKPPQGLCQGFDVSSRSPCMSMSDQWKPAIPCLLVVDPRPFLLQCQVMECSGQSGCPAVAAYLDTCRQYGIPVGSPPVCVSGGCGNTKIKTIDVVIVYSLHHTMVSSHGGLYHPLTWARYLVKGLAYALDNLDDIKMDAKIGLVTFGGRKEWREPRAMLLEDKLLLTPKHAYHYLWANVKPGMKECDASSAILKASNFPFRQDSVRVVFLIHHGQSPASTMSKFDNSQVLKTLNSKNAVLVTSAPYSQFINQDPIGLWANGELIITGPPVAQPMDPYNDVIRSTGGFWLDWNALRRMHQYSSSRKGQGSQSRNNVIEALAANLQRLATRVKKQRCKV</sequence>
<gene>
    <name evidence="21" type="ORF">RRG08_026883</name>
</gene>
<evidence type="ECO:0000313" key="21">
    <source>
        <dbReference type="EMBL" id="KAK3786167.1"/>
    </source>
</evidence>
<dbReference type="PROSITE" id="PS51211">
    <property type="entry name" value="VITELLOGENIN"/>
    <property type="match status" value="1"/>
</dbReference>
<keyword evidence="15" id="KW-0753">Steroid metabolism</keyword>
<keyword evidence="5" id="KW-0963">Cytoplasm</keyword>
<dbReference type="InterPro" id="IPR011030">
    <property type="entry name" value="Lipovitellin_superhlx_dom"/>
</dbReference>
<evidence type="ECO:0000256" key="15">
    <source>
        <dbReference type="ARBA" id="ARBA00023221"/>
    </source>
</evidence>
<dbReference type="GO" id="GO:0034362">
    <property type="term" value="C:low-density lipoprotein particle"/>
    <property type="evidence" value="ECO:0007669"/>
    <property type="project" value="UniProtKB-KW"/>
</dbReference>
<dbReference type="SUPFAM" id="SSF48431">
    <property type="entry name" value="Lipovitellin-phosvitin complex, superhelical domain"/>
    <property type="match status" value="1"/>
</dbReference>
<evidence type="ECO:0000256" key="13">
    <source>
        <dbReference type="ARBA" id="ARBA00023098"/>
    </source>
</evidence>
<dbReference type="SMART" id="SM00216">
    <property type="entry name" value="VWD"/>
    <property type="match status" value="1"/>
</dbReference>
<evidence type="ECO:0000256" key="1">
    <source>
        <dbReference type="ARBA" id="ARBA00004496"/>
    </source>
</evidence>
<keyword evidence="22" id="KW-1185">Reference proteome</keyword>
<evidence type="ECO:0000256" key="14">
    <source>
        <dbReference type="ARBA" id="ARBA00023166"/>
    </source>
</evidence>
<dbReference type="Pfam" id="PF09172">
    <property type="entry name" value="Vit_open_b-sht"/>
    <property type="match status" value="1"/>
</dbReference>
<evidence type="ECO:0000256" key="17">
    <source>
        <dbReference type="PROSITE-ProRule" id="PRU00557"/>
    </source>
</evidence>
<keyword evidence="10" id="KW-0427">LDL</keyword>
<dbReference type="PANTHER" id="PTHR13769:SF1">
    <property type="entry name" value="APOLIPOPROTEIN B-100"/>
    <property type="match status" value="1"/>
</dbReference>
<evidence type="ECO:0000256" key="12">
    <source>
        <dbReference type="ARBA" id="ARBA00023055"/>
    </source>
</evidence>
<keyword evidence="8" id="KW-0358">Heparin-binding</keyword>
<keyword evidence="14" id="KW-1207">Sterol metabolism</keyword>
<keyword evidence="9" id="KW-0551">Lipid droplet</keyword>
<keyword evidence="16" id="KW-0850">VLDL</keyword>
<dbReference type="GO" id="GO:0005319">
    <property type="term" value="F:lipid transporter activity"/>
    <property type="evidence" value="ECO:0007669"/>
    <property type="project" value="InterPro"/>
</dbReference>
<dbReference type="EMBL" id="JAWDGP010002003">
    <property type="protein sequence ID" value="KAK3786167.1"/>
    <property type="molecule type" value="Genomic_DNA"/>
</dbReference>
<evidence type="ECO:0000256" key="2">
    <source>
        <dbReference type="ARBA" id="ARBA00004502"/>
    </source>
</evidence>
<dbReference type="SUPFAM" id="SSF56968">
    <property type="entry name" value="Lipovitellin-phosvitin complex, beta-sheet shell regions"/>
    <property type="match status" value="2"/>
</dbReference>
<dbReference type="GO" id="GO:0005811">
    <property type="term" value="C:lipid droplet"/>
    <property type="evidence" value="ECO:0007669"/>
    <property type="project" value="UniProtKB-SubCell"/>
</dbReference>
<evidence type="ECO:0000256" key="16">
    <source>
        <dbReference type="ARBA" id="ARBA00023313"/>
    </source>
</evidence>
<dbReference type="InterPro" id="IPR052418">
    <property type="entry name" value="Apolipoprotein_B"/>
</dbReference>
<dbReference type="GO" id="GO:0005737">
    <property type="term" value="C:cytoplasm"/>
    <property type="evidence" value="ECO:0007669"/>
    <property type="project" value="UniProtKB-SubCell"/>
</dbReference>
<feature type="domain" description="VWFD" evidence="20">
    <location>
        <begin position="1987"/>
        <end position="2157"/>
    </location>
</feature>
<comment type="caution">
    <text evidence="21">The sequence shown here is derived from an EMBL/GenBank/DDBJ whole genome shotgun (WGS) entry which is preliminary data.</text>
</comment>
<evidence type="ECO:0000256" key="4">
    <source>
        <dbReference type="ARBA" id="ARBA00022448"/>
    </source>
</evidence>
<comment type="caution">
    <text evidence="17">Lacks conserved residue(s) required for the propagation of feature annotation.</text>
</comment>
<keyword evidence="13" id="KW-0443">Lipid metabolism</keyword>
<feature type="chain" id="PRO_5042212040" description="Vitellogenin" evidence="18">
    <location>
        <begin position="23"/>
        <end position="2496"/>
    </location>
</feature>
<evidence type="ECO:0008006" key="23">
    <source>
        <dbReference type="Google" id="ProtNLM"/>
    </source>
</evidence>
<feature type="domain" description="Vitellogenin" evidence="19">
    <location>
        <begin position="25"/>
        <end position="738"/>
    </location>
</feature>
<dbReference type="Proteomes" id="UP001283361">
    <property type="component" value="Unassembled WGS sequence"/>
</dbReference>
<dbReference type="Gene3D" id="1.25.10.20">
    <property type="entry name" value="Vitellinogen, superhelical"/>
    <property type="match status" value="1"/>
</dbReference>
<protein>
    <recommendedName>
        <fullName evidence="23">Vitellogenin</fullName>
    </recommendedName>
</protein>
<dbReference type="GO" id="GO:0008201">
    <property type="term" value="F:heparin binding"/>
    <property type="evidence" value="ECO:0007669"/>
    <property type="project" value="UniProtKB-KW"/>
</dbReference>
<evidence type="ECO:0000259" key="19">
    <source>
        <dbReference type="PROSITE" id="PS51211"/>
    </source>
</evidence>
<reference evidence="21" key="1">
    <citation type="journal article" date="2023" name="G3 (Bethesda)">
        <title>A reference genome for the long-term kleptoplast-retaining sea slug Elysia crispata morphotype clarki.</title>
        <authorList>
            <person name="Eastman K.E."/>
            <person name="Pendleton A.L."/>
            <person name="Shaikh M.A."/>
            <person name="Suttiyut T."/>
            <person name="Ogas R."/>
            <person name="Tomko P."/>
            <person name="Gavelis G."/>
            <person name="Widhalm J.R."/>
            <person name="Wisecaver J.H."/>
        </authorList>
    </citation>
    <scope>NUCLEOTIDE SEQUENCE</scope>
    <source>
        <strain evidence="21">ECLA1</strain>
    </source>
</reference>
<evidence type="ECO:0000256" key="6">
    <source>
        <dbReference type="ARBA" id="ARBA00022525"/>
    </source>
</evidence>
<dbReference type="InterPro" id="IPR015819">
    <property type="entry name" value="Lipid_transp_b-sht_shell"/>
</dbReference>
<keyword evidence="6" id="KW-0964">Secreted</keyword>
<dbReference type="PANTHER" id="PTHR13769">
    <property type="entry name" value="APOLIPOPROTEIN B"/>
    <property type="match status" value="1"/>
</dbReference>
<evidence type="ECO:0000256" key="3">
    <source>
        <dbReference type="ARBA" id="ARBA00004613"/>
    </source>
</evidence>
<evidence type="ECO:0000256" key="9">
    <source>
        <dbReference type="ARBA" id="ARBA00022677"/>
    </source>
</evidence>
<accession>A0AAE1DXC0</accession>
<evidence type="ECO:0000256" key="7">
    <source>
        <dbReference type="ARBA" id="ARBA00022548"/>
    </source>
</evidence>
<comment type="subcellular location">
    <subcellularLocation>
        <location evidence="1">Cytoplasm</location>
    </subcellularLocation>
    <subcellularLocation>
        <location evidence="2">Lipid droplet</location>
    </subcellularLocation>
    <subcellularLocation>
        <location evidence="3">Secreted</location>
    </subcellularLocation>
</comment>
<evidence type="ECO:0000256" key="11">
    <source>
        <dbReference type="ARBA" id="ARBA00022729"/>
    </source>
</evidence>
<dbReference type="GO" id="GO:0008203">
    <property type="term" value="P:cholesterol metabolic process"/>
    <property type="evidence" value="ECO:0007669"/>
    <property type="project" value="UniProtKB-KW"/>
</dbReference>
<dbReference type="GO" id="GO:0034361">
    <property type="term" value="C:very-low-density lipoprotein particle"/>
    <property type="evidence" value="ECO:0007669"/>
    <property type="project" value="UniProtKB-KW"/>
</dbReference>
<dbReference type="Pfam" id="PF01347">
    <property type="entry name" value="Vitellogenin_N"/>
    <property type="match status" value="1"/>
</dbReference>
<evidence type="ECO:0000256" key="8">
    <source>
        <dbReference type="ARBA" id="ARBA00022674"/>
    </source>
</evidence>
<keyword evidence="4" id="KW-0813">Transport</keyword>
<dbReference type="InterPro" id="IPR001747">
    <property type="entry name" value="Vitellogenin_N"/>
</dbReference>
<dbReference type="InterPro" id="IPR001846">
    <property type="entry name" value="VWF_type-D"/>
</dbReference>
<dbReference type="InterPro" id="IPR015255">
    <property type="entry name" value="Vitellinogen_open_b-sht"/>
</dbReference>
<dbReference type="Gene3D" id="2.30.230.10">
    <property type="entry name" value="Lipovitellin, beta-sheet shell regions, chain A"/>
    <property type="match status" value="1"/>
</dbReference>
<evidence type="ECO:0000256" key="5">
    <source>
        <dbReference type="ARBA" id="ARBA00022490"/>
    </source>
</evidence>
<keyword evidence="11 18" id="KW-0732">Signal</keyword>
<dbReference type="SMART" id="SM00638">
    <property type="entry name" value="LPD_N"/>
    <property type="match status" value="1"/>
</dbReference>
<keyword evidence="12" id="KW-0445">Lipid transport</keyword>
<evidence type="ECO:0000256" key="10">
    <source>
        <dbReference type="ARBA" id="ARBA00022710"/>
    </source>
</evidence>
<name>A0AAE1DXC0_9GAST</name>
<dbReference type="InterPro" id="IPR015816">
    <property type="entry name" value="Vitellinogen_b-sht_N"/>
</dbReference>
<proteinExistence type="predicted"/>
<keyword evidence="7" id="KW-0153">Cholesterol metabolism</keyword>
<organism evidence="21 22">
    <name type="scientific">Elysia crispata</name>
    <name type="common">lettuce slug</name>
    <dbReference type="NCBI Taxonomy" id="231223"/>
    <lineage>
        <taxon>Eukaryota</taxon>
        <taxon>Metazoa</taxon>
        <taxon>Spiralia</taxon>
        <taxon>Lophotrochozoa</taxon>
        <taxon>Mollusca</taxon>
        <taxon>Gastropoda</taxon>
        <taxon>Heterobranchia</taxon>
        <taxon>Euthyneura</taxon>
        <taxon>Panpulmonata</taxon>
        <taxon>Sacoglossa</taxon>
        <taxon>Placobranchoidea</taxon>
        <taxon>Plakobranchidae</taxon>
        <taxon>Elysia</taxon>
    </lineage>
</organism>
<dbReference type="PROSITE" id="PS51233">
    <property type="entry name" value="VWFD"/>
    <property type="match status" value="1"/>
</dbReference>